<dbReference type="EMBL" id="PKMF04000103">
    <property type="protein sequence ID" value="KAK7850279.1"/>
    <property type="molecule type" value="Genomic_DNA"/>
</dbReference>
<name>A0AAW0LH70_QUESU</name>
<organism evidence="2 3">
    <name type="scientific">Quercus suber</name>
    <name type="common">Cork oak</name>
    <dbReference type="NCBI Taxonomy" id="58331"/>
    <lineage>
        <taxon>Eukaryota</taxon>
        <taxon>Viridiplantae</taxon>
        <taxon>Streptophyta</taxon>
        <taxon>Embryophyta</taxon>
        <taxon>Tracheophyta</taxon>
        <taxon>Spermatophyta</taxon>
        <taxon>Magnoliopsida</taxon>
        <taxon>eudicotyledons</taxon>
        <taxon>Gunneridae</taxon>
        <taxon>Pentapetalae</taxon>
        <taxon>rosids</taxon>
        <taxon>fabids</taxon>
        <taxon>Fagales</taxon>
        <taxon>Fagaceae</taxon>
        <taxon>Quercus</taxon>
    </lineage>
</organism>
<keyword evidence="3" id="KW-1185">Reference proteome</keyword>
<accession>A0AAW0LH70</accession>
<feature type="region of interest" description="Disordered" evidence="1">
    <location>
        <begin position="18"/>
        <end position="38"/>
    </location>
</feature>
<sequence>MSVDSKLLEEEAEVELQYTDKKPSTRKRKLNQKLDNNNSNVMPEKLVKRIKSFLTKPSTLLALAPKIGSKVVRWENRVRLSHLLRKLAKRRNWVEVGGVLSMLLKASCKDRYPLNNRFKYSVSMELLKHMKSDRIKFTKIRNIYDIWMRKNGSMKEWPIEDRFLVHFEFILFCLTQGNVEEAHQAAICLKQEQELDTDPMSNMVMGLTFYELWYSTIPEEMQWRDSDLFSSRRHSDIMETRFSNPVKNSMWCSANDTHKADIPIQCNSDTSVMKDKKISSNDDINQNREVSMDADVSLQSEHPMQNFQPQEFSMNSDEITGNEASFSKHGDHMQYASNFYSLRGLETWLLPLQLPDPEENCEDLINLHRGMLNDYYMDAVKYFQLALYSTPPLLVALLPLVQLLLIGGQFDEALKVLEKLCCKSNTALPIRLRTSLLEHFDRNNSVLLATCFEDILKKDPTCSNSLAKLVRMHQNGDYWLESLLEMIALHLDSTYAEYNTWKEFALCFLKLSQYEEDQMSVCTNKNEDGQEQTETIYFSKTPRIFTKGKSGKSWRLRCRWWLTRHFSNNMLVSESAAGDLQLLTYKAACASHMYGKEFNYVVEAHNCLGKENDRDLLLFLQTHMENSIGIYTNFLN</sequence>
<proteinExistence type="predicted"/>
<protein>
    <submittedName>
        <fullName evidence="2">Uncharacterized protein</fullName>
    </submittedName>
</protein>
<dbReference type="AlphaFoldDB" id="A0AAW0LH70"/>
<comment type="caution">
    <text evidence="2">The sequence shown here is derived from an EMBL/GenBank/DDBJ whole genome shotgun (WGS) entry which is preliminary data.</text>
</comment>
<dbReference type="PANTHER" id="PTHR36720">
    <property type="entry name" value="TAF RNA POLYMERASE I SUBUNIT A"/>
    <property type="match status" value="1"/>
</dbReference>
<dbReference type="PANTHER" id="PTHR36720:SF1">
    <property type="entry name" value="TAF RNA POLYMERASE I SUBUNIT A"/>
    <property type="match status" value="1"/>
</dbReference>
<evidence type="ECO:0000313" key="2">
    <source>
        <dbReference type="EMBL" id="KAK7850279.1"/>
    </source>
</evidence>
<reference evidence="2 3" key="1">
    <citation type="journal article" date="2018" name="Sci. Data">
        <title>The draft genome sequence of cork oak.</title>
        <authorList>
            <person name="Ramos A.M."/>
            <person name="Usie A."/>
            <person name="Barbosa P."/>
            <person name="Barros P.M."/>
            <person name="Capote T."/>
            <person name="Chaves I."/>
            <person name="Simoes F."/>
            <person name="Abreu I."/>
            <person name="Carrasquinho I."/>
            <person name="Faro C."/>
            <person name="Guimaraes J.B."/>
            <person name="Mendonca D."/>
            <person name="Nobrega F."/>
            <person name="Rodrigues L."/>
            <person name="Saibo N.J.M."/>
            <person name="Varela M.C."/>
            <person name="Egas C."/>
            <person name="Matos J."/>
            <person name="Miguel C.M."/>
            <person name="Oliveira M.M."/>
            <person name="Ricardo C.P."/>
            <person name="Goncalves S."/>
        </authorList>
    </citation>
    <scope>NUCLEOTIDE SEQUENCE [LARGE SCALE GENOMIC DNA]</scope>
    <source>
        <strain evidence="3">cv. HL8</strain>
    </source>
</reference>
<evidence type="ECO:0000313" key="3">
    <source>
        <dbReference type="Proteomes" id="UP000237347"/>
    </source>
</evidence>
<dbReference type="Pfam" id="PF14929">
    <property type="entry name" value="TAF1_subA"/>
    <property type="match status" value="1"/>
</dbReference>
<dbReference type="InterPro" id="IPR039495">
    <property type="entry name" value="TAF1A"/>
</dbReference>
<dbReference type="Proteomes" id="UP000237347">
    <property type="component" value="Unassembled WGS sequence"/>
</dbReference>
<dbReference type="GO" id="GO:0006360">
    <property type="term" value="P:transcription by RNA polymerase I"/>
    <property type="evidence" value="ECO:0007669"/>
    <property type="project" value="InterPro"/>
</dbReference>
<evidence type="ECO:0000256" key="1">
    <source>
        <dbReference type="SAM" id="MobiDB-lite"/>
    </source>
</evidence>
<dbReference type="GO" id="GO:0000120">
    <property type="term" value="C:RNA polymerase I transcription regulator complex"/>
    <property type="evidence" value="ECO:0007669"/>
    <property type="project" value="InterPro"/>
</dbReference>
<gene>
    <name evidence="2" type="ORF">CFP56_001355</name>
</gene>